<dbReference type="AlphaFoldDB" id="A0AAW1HIB0"/>
<protein>
    <recommendedName>
        <fullName evidence="1">Peptidase M24 domain-containing protein</fullName>
    </recommendedName>
</protein>
<dbReference type="Proteomes" id="UP001443914">
    <property type="component" value="Unassembled WGS sequence"/>
</dbReference>
<dbReference type="InterPro" id="IPR000994">
    <property type="entry name" value="Pept_M24"/>
</dbReference>
<dbReference type="PANTHER" id="PTHR43330">
    <property type="entry name" value="METHIONINE AMINOPEPTIDASE"/>
    <property type="match status" value="1"/>
</dbReference>
<keyword evidence="3" id="KW-1185">Reference proteome</keyword>
<dbReference type="PANTHER" id="PTHR43330:SF1">
    <property type="entry name" value="METHIONINE AMINOPEPTIDASE 1B, CHLOROPLASTIC"/>
    <property type="match status" value="1"/>
</dbReference>
<organism evidence="2 3">
    <name type="scientific">Saponaria officinalis</name>
    <name type="common">Common soapwort</name>
    <name type="synonym">Lychnis saponaria</name>
    <dbReference type="NCBI Taxonomy" id="3572"/>
    <lineage>
        <taxon>Eukaryota</taxon>
        <taxon>Viridiplantae</taxon>
        <taxon>Streptophyta</taxon>
        <taxon>Embryophyta</taxon>
        <taxon>Tracheophyta</taxon>
        <taxon>Spermatophyta</taxon>
        <taxon>Magnoliopsida</taxon>
        <taxon>eudicotyledons</taxon>
        <taxon>Gunneridae</taxon>
        <taxon>Pentapetalae</taxon>
        <taxon>Caryophyllales</taxon>
        <taxon>Caryophyllaceae</taxon>
        <taxon>Caryophylleae</taxon>
        <taxon>Saponaria</taxon>
    </lineage>
</organism>
<evidence type="ECO:0000313" key="2">
    <source>
        <dbReference type="EMBL" id="KAK9676145.1"/>
    </source>
</evidence>
<dbReference type="GO" id="GO:0009507">
    <property type="term" value="C:chloroplast"/>
    <property type="evidence" value="ECO:0007669"/>
    <property type="project" value="TreeGrafter"/>
</dbReference>
<feature type="domain" description="Peptidase M24" evidence="1">
    <location>
        <begin position="2"/>
        <end position="130"/>
    </location>
</feature>
<dbReference type="SUPFAM" id="SSF55920">
    <property type="entry name" value="Creatinase/aminopeptidase"/>
    <property type="match status" value="1"/>
</dbReference>
<accession>A0AAW1HIB0</accession>
<name>A0AAW1HIB0_SAPOF</name>
<dbReference type="EMBL" id="JBDFQZ010000011">
    <property type="protein sequence ID" value="KAK9676145.1"/>
    <property type="molecule type" value="Genomic_DNA"/>
</dbReference>
<evidence type="ECO:0000313" key="3">
    <source>
        <dbReference type="Proteomes" id="UP001443914"/>
    </source>
</evidence>
<gene>
    <name evidence="2" type="ORF">RND81_11G057600</name>
</gene>
<sequence>MTYLCGNVSESMKQLVKVTKECLEKGIAICKDGTSFKDIGKVISEHAEQYNYSVVECFVSHGVGYVFHSEPFIYHHNNEYPGQMIEGMTFTIEPILTMGSIEYITWGDNWTTVTADGSPAAQFEHSILITSTGAEILTKC</sequence>
<reference evidence="2" key="1">
    <citation type="submission" date="2024-03" db="EMBL/GenBank/DDBJ databases">
        <title>WGS assembly of Saponaria officinalis var. Norfolk2.</title>
        <authorList>
            <person name="Jenkins J."/>
            <person name="Shu S."/>
            <person name="Grimwood J."/>
            <person name="Barry K."/>
            <person name="Goodstein D."/>
            <person name="Schmutz J."/>
            <person name="Leebens-Mack J."/>
            <person name="Osbourn A."/>
        </authorList>
    </citation>
    <scope>NUCLEOTIDE SEQUENCE [LARGE SCALE GENOMIC DNA]</scope>
    <source>
        <strain evidence="2">JIC</strain>
    </source>
</reference>
<comment type="caution">
    <text evidence="2">The sequence shown here is derived from an EMBL/GenBank/DDBJ whole genome shotgun (WGS) entry which is preliminary data.</text>
</comment>
<evidence type="ECO:0000259" key="1">
    <source>
        <dbReference type="Pfam" id="PF00557"/>
    </source>
</evidence>
<proteinExistence type="predicted"/>
<dbReference type="GO" id="GO:0070006">
    <property type="term" value="F:metalloaminopeptidase activity"/>
    <property type="evidence" value="ECO:0007669"/>
    <property type="project" value="TreeGrafter"/>
</dbReference>
<dbReference type="Pfam" id="PF00557">
    <property type="entry name" value="Peptidase_M24"/>
    <property type="match status" value="1"/>
</dbReference>
<dbReference type="Gene3D" id="3.90.230.10">
    <property type="entry name" value="Creatinase/methionine aminopeptidase superfamily"/>
    <property type="match status" value="1"/>
</dbReference>
<dbReference type="InterPro" id="IPR036005">
    <property type="entry name" value="Creatinase/aminopeptidase-like"/>
</dbReference>